<feature type="transmembrane region" description="Helical" evidence="2">
    <location>
        <begin position="38"/>
        <end position="57"/>
    </location>
</feature>
<dbReference type="InterPro" id="IPR051158">
    <property type="entry name" value="Metallophosphoesterase_sf"/>
</dbReference>
<keyword evidence="5" id="KW-1185">Reference proteome</keyword>
<sequence>MIFFVIISSVFGFMQWYVIRSYFRWVRLAFAQESVKKIRTITILLLIAANILFFLRFPSTELGWYEHTLFQAVVIYPGGIFFGAVVLAFLILLPFNTSAFFYRIVTRISTYLDSLRNRIRGSAVNRSQKQHENAPSETAASADETFASETELNDHSPADSFPVSQSSGAASGSAMSDFISRRDFIKTTGTVLSAAPLGITVMASAATAHDYQITRKTLYYPDLPSGLEGLRIAQLSDIHSGIYMTENQMRDIFRLTNEENPHLVTITGDLVDNSVSEIPALYRALEDLKAEYGIYACLGNHDHYASAGAVSDAMIERGLHMLTNTHESIAINDETVSIFGVDDHESGCPKELRMQNATANMPEHGFRVLLSHRPDLFDDARNYNIQLTLAGHTHGGQVGFDVLGMPFYPIHLFHEYAKGLYDYGAHKAYVNVGIGMVGAPVRLVKPELSVFELTGNPGKAAS</sequence>
<keyword evidence="2" id="KW-0472">Membrane</keyword>
<evidence type="ECO:0000313" key="4">
    <source>
        <dbReference type="EMBL" id="MBP3192858.1"/>
    </source>
</evidence>
<accession>A0A8J7RMM9</accession>
<evidence type="ECO:0000259" key="3">
    <source>
        <dbReference type="Pfam" id="PF00149"/>
    </source>
</evidence>
<dbReference type="NCBIfam" id="TIGR01409">
    <property type="entry name" value="TAT_signal_seq"/>
    <property type="match status" value="1"/>
</dbReference>
<dbReference type="GO" id="GO:0016787">
    <property type="term" value="F:hydrolase activity"/>
    <property type="evidence" value="ECO:0007669"/>
    <property type="project" value="InterPro"/>
</dbReference>
<dbReference type="InterPro" id="IPR004843">
    <property type="entry name" value="Calcineurin-like_PHP"/>
</dbReference>
<dbReference type="Proteomes" id="UP000673975">
    <property type="component" value="Unassembled WGS sequence"/>
</dbReference>
<protein>
    <submittedName>
        <fullName evidence="4">Metallophosphoesterase</fullName>
    </submittedName>
</protein>
<evidence type="ECO:0000256" key="1">
    <source>
        <dbReference type="SAM" id="MobiDB-lite"/>
    </source>
</evidence>
<dbReference type="AlphaFoldDB" id="A0A8J7RMM9"/>
<comment type="caution">
    <text evidence="4">The sequence shown here is derived from an EMBL/GenBank/DDBJ whole genome shotgun (WGS) entry which is preliminary data.</text>
</comment>
<dbReference type="SUPFAM" id="SSF56300">
    <property type="entry name" value="Metallo-dependent phosphatases"/>
    <property type="match status" value="1"/>
</dbReference>
<dbReference type="EMBL" id="JAFIDN010000006">
    <property type="protein sequence ID" value="MBP3192858.1"/>
    <property type="molecule type" value="Genomic_DNA"/>
</dbReference>
<keyword evidence="2" id="KW-0812">Transmembrane</keyword>
<dbReference type="InterPro" id="IPR019546">
    <property type="entry name" value="TAT_signal_bac_arc"/>
</dbReference>
<dbReference type="Gene3D" id="3.60.21.10">
    <property type="match status" value="1"/>
</dbReference>
<feature type="region of interest" description="Disordered" evidence="1">
    <location>
        <begin position="123"/>
        <end position="168"/>
    </location>
</feature>
<feature type="transmembrane region" description="Helical" evidence="2">
    <location>
        <begin position="69"/>
        <end position="93"/>
    </location>
</feature>
<dbReference type="InterPro" id="IPR029052">
    <property type="entry name" value="Metallo-depent_PP-like"/>
</dbReference>
<dbReference type="CDD" id="cd07385">
    <property type="entry name" value="MPP_YkuE_C"/>
    <property type="match status" value="1"/>
</dbReference>
<dbReference type="Pfam" id="PF00149">
    <property type="entry name" value="Metallophos"/>
    <property type="match status" value="1"/>
</dbReference>
<evidence type="ECO:0000256" key="2">
    <source>
        <dbReference type="SAM" id="Phobius"/>
    </source>
</evidence>
<dbReference type="PANTHER" id="PTHR31302:SF0">
    <property type="entry name" value="TRANSMEMBRANE PROTEIN WITH METALLOPHOSPHOESTERASE DOMAIN"/>
    <property type="match status" value="1"/>
</dbReference>
<feature type="domain" description="Calcineurin-like phosphoesterase" evidence="3">
    <location>
        <begin position="230"/>
        <end position="395"/>
    </location>
</feature>
<dbReference type="PANTHER" id="PTHR31302">
    <property type="entry name" value="TRANSMEMBRANE PROTEIN WITH METALLOPHOSPHOESTERASE DOMAIN-RELATED"/>
    <property type="match status" value="1"/>
</dbReference>
<feature type="transmembrane region" description="Helical" evidence="2">
    <location>
        <begin position="6"/>
        <end position="26"/>
    </location>
</feature>
<reference evidence="4" key="1">
    <citation type="submission" date="2021-02" db="EMBL/GenBank/DDBJ databases">
        <title>Natronogracilivirga saccharolytica gen. nov. sp. nov. a new anaerobic, haloalkiliphilic carbohydrate-fermenting bacterium from soda lake and proposing of Cyclonatronumiaceae fam. nov. in the phylum Balneolaeota.</title>
        <authorList>
            <person name="Zhilina T.N."/>
            <person name="Sorokin D.Y."/>
            <person name="Zavarzina D.G."/>
            <person name="Toshchakov S.V."/>
            <person name="Kublanov I.V."/>
        </authorList>
    </citation>
    <scope>NUCLEOTIDE SEQUENCE</scope>
    <source>
        <strain evidence="4">Z-1702</strain>
    </source>
</reference>
<organism evidence="4 5">
    <name type="scientific">Natronogracilivirga saccharolytica</name>
    <dbReference type="NCBI Taxonomy" id="2812953"/>
    <lineage>
        <taxon>Bacteria</taxon>
        <taxon>Pseudomonadati</taxon>
        <taxon>Balneolota</taxon>
        <taxon>Balneolia</taxon>
        <taxon>Balneolales</taxon>
        <taxon>Cyclonatronaceae</taxon>
        <taxon>Natronogracilivirga</taxon>
    </lineage>
</organism>
<name>A0A8J7RMM9_9BACT</name>
<gene>
    <name evidence="4" type="ORF">NATSA_09305</name>
</gene>
<proteinExistence type="predicted"/>
<evidence type="ECO:0000313" key="5">
    <source>
        <dbReference type="Proteomes" id="UP000673975"/>
    </source>
</evidence>
<keyword evidence="2" id="KW-1133">Transmembrane helix</keyword>